<feature type="domain" description="Fibronectin type-III" evidence="3">
    <location>
        <begin position="89"/>
        <end position="182"/>
    </location>
</feature>
<dbReference type="CDD" id="cd00063">
    <property type="entry name" value="FN3"/>
    <property type="match status" value="1"/>
</dbReference>
<feature type="non-terminal residue" evidence="4">
    <location>
        <position position="1"/>
    </location>
</feature>
<dbReference type="InterPro" id="IPR036116">
    <property type="entry name" value="FN3_sf"/>
</dbReference>
<dbReference type="AlphaFoldDB" id="A0A382AZK9"/>
<dbReference type="InterPro" id="IPR013783">
    <property type="entry name" value="Ig-like_fold"/>
</dbReference>
<organism evidence="4">
    <name type="scientific">marine metagenome</name>
    <dbReference type="NCBI Taxonomy" id="408172"/>
    <lineage>
        <taxon>unclassified sequences</taxon>
        <taxon>metagenomes</taxon>
        <taxon>ecological metagenomes</taxon>
    </lineage>
</organism>
<evidence type="ECO:0000256" key="2">
    <source>
        <dbReference type="SAM" id="Phobius"/>
    </source>
</evidence>
<name>A0A382AZK9_9ZZZZ</name>
<dbReference type="InterPro" id="IPR003961">
    <property type="entry name" value="FN3_dom"/>
</dbReference>
<keyword evidence="2" id="KW-1133">Transmembrane helix</keyword>
<dbReference type="SUPFAM" id="SSF49265">
    <property type="entry name" value="Fibronectin type III"/>
    <property type="match status" value="1"/>
</dbReference>
<dbReference type="Gene3D" id="2.60.40.10">
    <property type="entry name" value="Immunoglobulins"/>
    <property type="match status" value="1"/>
</dbReference>
<proteinExistence type="predicted"/>
<evidence type="ECO:0000313" key="4">
    <source>
        <dbReference type="EMBL" id="SVB06731.1"/>
    </source>
</evidence>
<feature type="region of interest" description="Disordered" evidence="1">
    <location>
        <begin position="1"/>
        <end position="37"/>
    </location>
</feature>
<feature type="region of interest" description="Disordered" evidence="1">
    <location>
        <begin position="161"/>
        <end position="202"/>
    </location>
</feature>
<accession>A0A382AZK9</accession>
<feature type="compositionally biased region" description="Acidic residues" evidence="1">
    <location>
        <begin position="17"/>
        <end position="30"/>
    </location>
</feature>
<evidence type="ECO:0000259" key="3">
    <source>
        <dbReference type="PROSITE" id="PS50853"/>
    </source>
</evidence>
<feature type="compositionally biased region" description="Basic and acidic residues" evidence="1">
    <location>
        <begin position="161"/>
        <end position="172"/>
    </location>
</feature>
<reference evidence="4" key="1">
    <citation type="submission" date="2018-05" db="EMBL/GenBank/DDBJ databases">
        <authorList>
            <person name="Lanie J.A."/>
            <person name="Ng W.-L."/>
            <person name="Kazmierczak K.M."/>
            <person name="Andrzejewski T.M."/>
            <person name="Davidsen T.M."/>
            <person name="Wayne K.J."/>
            <person name="Tettelin H."/>
            <person name="Glass J.I."/>
            <person name="Rusch D."/>
            <person name="Podicherti R."/>
            <person name="Tsui H.-C.T."/>
            <person name="Winkler M.E."/>
        </authorList>
    </citation>
    <scope>NUCLEOTIDE SEQUENCE</scope>
</reference>
<evidence type="ECO:0000256" key="1">
    <source>
        <dbReference type="SAM" id="MobiDB-lite"/>
    </source>
</evidence>
<keyword evidence="2" id="KW-0472">Membrane</keyword>
<gene>
    <name evidence="4" type="ORF">METZ01_LOCUS159585</name>
</gene>
<sequence length="202" mass="20585">VTTTTEDEQLTSAALGDEGDGSQGDDEGDDSGGSFLTDPGTLAAAAGVAAAAGLGLSGLGSKILGGLLRFLAGTSFGLFLLGLFRRDKRPGPPIDFTISTDGPITHLAWAAPTTGGPPEKYVLEARRDGKWREVLDFDADNTRAAVPASEVEGAETWRLRASNDHGIGKPSDEVGVLEVESGSGPGDGSTDEKPESDADGTA</sequence>
<feature type="transmembrane region" description="Helical" evidence="2">
    <location>
        <begin position="63"/>
        <end position="84"/>
    </location>
</feature>
<keyword evidence="2" id="KW-0812">Transmembrane</keyword>
<dbReference type="PROSITE" id="PS50853">
    <property type="entry name" value="FN3"/>
    <property type="match status" value="1"/>
</dbReference>
<protein>
    <recommendedName>
        <fullName evidence="3">Fibronectin type-III domain-containing protein</fullName>
    </recommendedName>
</protein>
<dbReference type="EMBL" id="UINC01027457">
    <property type="protein sequence ID" value="SVB06731.1"/>
    <property type="molecule type" value="Genomic_DNA"/>
</dbReference>